<comment type="caution">
    <text evidence="2">The sequence shown here is derived from an EMBL/GenBank/DDBJ whole genome shotgun (WGS) entry which is preliminary data.</text>
</comment>
<evidence type="ECO:0000256" key="1">
    <source>
        <dbReference type="SAM" id="MobiDB-lite"/>
    </source>
</evidence>
<protein>
    <submittedName>
        <fullName evidence="2">Uncharacterized protein</fullName>
    </submittedName>
</protein>
<evidence type="ECO:0000313" key="3">
    <source>
        <dbReference type="Proteomes" id="UP001172102"/>
    </source>
</evidence>
<organism evidence="2 3">
    <name type="scientific">Lasiosphaeris hirsuta</name>
    <dbReference type="NCBI Taxonomy" id="260670"/>
    <lineage>
        <taxon>Eukaryota</taxon>
        <taxon>Fungi</taxon>
        <taxon>Dikarya</taxon>
        <taxon>Ascomycota</taxon>
        <taxon>Pezizomycotina</taxon>
        <taxon>Sordariomycetes</taxon>
        <taxon>Sordariomycetidae</taxon>
        <taxon>Sordariales</taxon>
        <taxon>Lasiosphaeriaceae</taxon>
        <taxon>Lasiosphaeris</taxon>
    </lineage>
</organism>
<name>A0AA40AZ31_9PEZI</name>
<proteinExistence type="predicted"/>
<dbReference type="AlphaFoldDB" id="A0AA40AZ31"/>
<feature type="region of interest" description="Disordered" evidence="1">
    <location>
        <begin position="1"/>
        <end position="21"/>
    </location>
</feature>
<reference evidence="2" key="1">
    <citation type="submission" date="2023-06" db="EMBL/GenBank/DDBJ databases">
        <title>Genome-scale phylogeny and comparative genomics of the fungal order Sordariales.</title>
        <authorList>
            <consortium name="Lawrence Berkeley National Laboratory"/>
            <person name="Hensen N."/>
            <person name="Bonometti L."/>
            <person name="Westerberg I."/>
            <person name="Brannstrom I.O."/>
            <person name="Guillou S."/>
            <person name="Cros-Aarteil S."/>
            <person name="Calhoun S."/>
            <person name="Haridas S."/>
            <person name="Kuo A."/>
            <person name="Mondo S."/>
            <person name="Pangilinan J."/>
            <person name="Riley R."/>
            <person name="Labutti K."/>
            <person name="Andreopoulos B."/>
            <person name="Lipzen A."/>
            <person name="Chen C."/>
            <person name="Yanf M."/>
            <person name="Daum C."/>
            <person name="Ng V."/>
            <person name="Clum A."/>
            <person name="Steindorff A."/>
            <person name="Ohm R."/>
            <person name="Martin F."/>
            <person name="Silar P."/>
            <person name="Natvig D."/>
            <person name="Lalanne C."/>
            <person name="Gautier V."/>
            <person name="Ament-Velasquez S.L."/>
            <person name="Kruys A."/>
            <person name="Hutchinson M.I."/>
            <person name="Powell A.J."/>
            <person name="Barry K."/>
            <person name="Miller A.N."/>
            <person name="Grigoriev I.V."/>
            <person name="Debuchy R."/>
            <person name="Gladieux P."/>
            <person name="Thoren M.H."/>
            <person name="Johannesson H."/>
        </authorList>
    </citation>
    <scope>NUCLEOTIDE SEQUENCE</scope>
    <source>
        <strain evidence="2">SMH4607-1</strain>
    </source>
</reference>
<evidence type="ECO:0000313" key="2">
    <source>
        <dbReference type="EMBL" id="KAK0724647.1"/>
    </source>
</evidence>
<feature type="region of interest" description="Disordered" evidence="1">
    <location>
        <begin position="145"/>
        <end position="169"/>
    </location>
</feature>
<feature type="compositionally biased region" description="Low complexity" evidence="1">
    <location>
        <begin position="145"/>
        <end position="155"/>
    </location>
</feature>
<accession>A0AA40AZ31</accession>
<dbReference type="Proteomes" id="UP001172102">
    <property type="component" value="Unassembled WGS sequence"/>
</dbReference>
<dbReference type="EMBL" id="JAUKUA010000002">
    <property type="protein sequence ID" value="KAK0724647.1"/>
    <property type="molecule type" value="Genomic_DNA"/>
</dbReference>
<gene>
    <name evidence="2" type="ORF">B0H67DRAFT_657315</name>
</gene>
<keyword evidence="3" id="KW-1185">Reference proteome</keyword>
<sequence>MADNGNNNNNNNSRALPQGFGQFQFGPEFNAELHELHTSEGWQPTGVIIGHDKLKRMFELAVEDGVRHGLSFAWKDASATTHDTVTDTIQHPENRCGVVQTLQATRLAKKGRVTEDNVNTVLSGDEELLARPRELRSLIPGAVPQAQPEAQGAAASPNDGAGPGYAVAGPSHANADPNYGYAVAGPSHANADPNYGYAVAGPSHANTDPDYSYAVAGPSHADSGVAYYGHAGASPSDDDCDKSSLASEYDYDYGDVTSFLYPEAGLDNGFAEAGPEL</sequence>